<evidence type="ECO:0000256" key="5">
    <source>
        <dbReference type="ARBA" id="ARBA00022692"/>
    </source>
</evidence>
<evidence type="ECO:0000313" key="11">
    <source>
        <dbReference type="Proteomes" id="UP000326857"/>
    </source>
</evidence>
<comment type="similarity">
    <text evidence="2">Belongs to the major facilitator superfamily. EmrB family.</text>
</comment>
<feature type="transmembrane region" description="Helical" evidence="8">
    <location>
        <begin position="12"/>
        <end position="31"/>
    </location>
</feature>
<keyword evidence="7 8" id="KW-0472">Membrane</keyword>
<dbReference type="PANTHER" id="PTHR42718">
    <property type="entry name" value="MAJOR FACILITATOR SUPERFAMILY MULTIDRUG TRANSPORTER MFSC"/>
    <property type="match status" value="1"/>
</dbReference>
<dbReference type="InterPro" id="IPR020846">
    <property type="entry name" value="MFS_dom"/>
</dbReference>
<accession>A0A5E8APF4</accession>
<reference evidence="10 11" key="1">
    <citation type="submission" date="2019-09" db="EMBL/GenBank/DDBJ databases">
        <authorList>
            <person name="Dittami M. S."/>
        </authorList>
    </citation>
    <scope>NUCLEOTIDE SEQUENCE [LARGE SCALE GENOMIC DNA]</scope>
    <source>
        <strain evidence="10">SPHINGO391</strain>
    </source>
</reference>
<protein>
    <submittedName>
        <fullName evidence="10">MFS transporter, DHA2 family, multidrug resistance protein</fullName>
    </submittedName>
</protein>
<dbReference type="GO" id="GO:0005886">
    <property type="term" value="C:plasma membrane"/>
    <property type="evidence" value="ECO:0007669"/>
    <property type="project" value="UniProtKB-SubCell"/>
</dbReference>
<dbReference type="AlphaFoldDB" id="A0A5E8APF4"/>
<evidence type="ECO:0000256" key="3">
    <source>
        <dbReference type="ARBA" id="ARBA00022448"/>
    </source>
</evidence>
<dbReference type="NCBIfam" id="TIGR00711">
    <property type="entry name" value="efflux_EmrB"/>
    <property type="match status" value="1"/>
</dbReference>
<dbReference type="EMBL" id="CABVLI010000048">
    <property type="protein sequence ID" value="VVT31417.1"/>
    <property type="molecule type" value="Genomic_DNA"/>
</dbReference>
<feature type="transmembrane region" description="Helical" evidence="8">
    <location>
        <begin position="264"/>
        <end position="288"/>
    </location>
</feature>
<name>A0A5E8APF4_9SPHN</name>
<keyword evidence="4" id="KW-1003">Cell membrane</keyword>
<feature type="transmembrane region" description="Helical" evidence="8">
    <location>
        <begin position="478"/>
        <end position="496"/>
    </location>
</feature>
<feature type="transmembrane region" description="Helical" evidence="8">
    <location>
        <begin position="165"/>
        <end position="187"/>
    </location>
</feature>
<dbReference type="InterPro" id="IPR036259">
    <property type="entry name" value="MFS_trans_sf"/>
</dbReference>
<comment type="subcellular location">
    <subcellularLocation>
        <location evidence="1">Cell membrane</location>
        <topology evidence="1">Multi-pass membrane protein</topology>
    </subcellularLocation>
</comment>
<evidence type="ECO:0000256" key="2">
    <source>
        <dbReference type="ARBA" id="ARBA00008537"/>
    </source>
</evidence>
<feature type="transmembrane region" description="Helical" evidence="8">
    <location>
        <begin position="78"/>
        <end position="102"/>
    </location>
</feature>
<dbReference type="Gene3D" id="1.20.1250.20">
    <property type="entry name" value="MFS general substrate transporter like domains"/>
    <property type="match status" value="1"/>
</dbReference>
<feature type="transmembrane region" description="Helical" evidence="8">
    <location>
        <begin position="51"/>
        <end position="71"/>
    </location>
</feature>
<evidence type="ECO:0000313" key="10">
    <source>
        <dbReference type="EMBL" id="VVT31417.1"/>
    </source>
</evidence>
<keyword evidence="3" id="KW-0813">Transport</keyword>
<dbReference type="PROSITE" id="PS50850">
    <property type="entry name" value="MFS"/>
    <property type="match status" value="1"/>
</dbReference>
<evidence type="ECO:0000256" key="7">
    <source>
        <dbReference type="ARBA" id="ARBA00023136"/>
    </source>
</evidence>
<dbReference type="InterPro" id="IPR011701">
    <property type="entry name" value="MFS"/>
</dbReference>
<dbReference type="RefSeq" id="WP_126848964.1">
    <property type="nucleotide sequence ID" value="NZ_LR701528.1"/>
</dbReference>
<dbReference type="Proteomes" id="UP000326857">
    <property type="component" value="Unassembled WGS sequence"/>
</dbReference>
<dbReference type="GO" id="GO:0022857">
    <property type="term" value="F:transmembrane transporter activity"/>
    <property type="evidence" value="ECO:0007669"/>
    <property type="project" value="InterPro"/>
</dbReference>
<evidence type="ECO:0000256" key="8">
    <source>
        <dbReference type="SAM" id="Phobius"/>
    </source>
</evidence>
<feature type="transmembrane region" description="Helical" evidence="8">
    <location>
        <begin position="308"/>
        <end position="327"/>
    </location>
</feature>
<evidence type="ECO:0000256" key="6">
    <source>
        <dbReference type="ARBA" id="ARBA00022989"/>
    </source>
</evidence>
<sequence length="508" mass="53930">MSKQRASARDWIAVAAGTIGSFMALLDISIVNAALPTIQGEIGASGTEGTWVATSYLVAEIVMIPLSPFLVRLFGLRNFLLGAAVSFTGFSVVCGISTTLPMMIAGRVGQGFTGGALIPTAMTIIATRLPPHQQPIGTAAFGGTAILGPVLGPIIGGWLTDNYSWHYAFFLNVPVCAGLVLLLLLGLDHERLRLDQLRRADWLGIAGLMIGLSSLTIMLEEGQREMWFESPVIVKLAIATVFGFALIAIGQVHSAHPVLKLRLIFSRAFGSVFVLSLVIGVVLYGVTFLIPQFLSVMADYSALQSGKVVFVSGIPALLMMPFLPLAFKYLDVRVAVLFGMSLVGVSCAMDWNLTAQSAGGDLTNSQLVRGFGQIFAMMFLNQAAISAVSPDDAGDASALFNAGRNLGGSIGLALMATLQDRQTFIHFNRLAETVSANAVTTQQWFARAMEGPAGEAGAYRQLAGQMLQQATVMAYNDLFFALGVAIAITTPLALFLRPISSGTQMAMH</sequence>
<dbReference type="PANTHER" id="PTHR42718:SF9">
    <property type="entry name" value="MAJOR FACILITATOR SUPERFAMILY MULTIDRUG TRANSPORTER MFSC"/>
    <property type="match status" value="1"/>
</dbReference>
<keyword evidence="6 8" id="KW-1133">Transmembrane helix</keyword>
<dbReference type="Pfam" id="PF07690">
    <property type="entry name" value="MFS_1"/>
    <property type="match status" value="1"/>
</dbReference>
<proteinExistence type="inferred from homology"/>
<evidence type="ECO:0000259" key="9">
    <source>
        <dbReference type="PROSITE" id="PS50850"/>
    </source>
</evidence>
<evidence type="ECO:0000256" key="4">
    <source>
        <dbReference type="ARBA" id="ARBA00022475"/>
    </source>
</evidence>
<evidence type="ECO:0000256" key="1">
    <source>
        <dbReference type="ARBA" id="ARBA00004651"/>
    </source>
</evidence>
<dbReference type="InterPro" id="IPR004638">
    <property type="entry name" value="EmrB-like"/>
</dbReference>
<feature type="transmembrane region" description="Helical" evidence="8">
    <location>
        <begin position="108"/>
        <end position="127"/>
    </location>
</feature>
<dbReference type="SUPFAM" id="SSF103473">
    <property type="entry name" value="MFS general substrate transporter"/>
    <property type="match status" value="1"/>
</dbReference>
<feature type="domain" description="Major facilitator superfamily (MFS) profile" evidence="9">
    <location>
        <begin position="13"/>
        <end position="501"/>
    </location>
</feature>
<keyword evidence="5 8" id="KW-0812">Transmembrane</keyword>
<feature type="transmembrane region" description="Helical" evidence="8">
    <location>
        <begin position="231"/>
        <end position="252"/>
    </location>
</feature>
<gene>
    <name evidence="10" type="ORF">SPHINGO391_520164</name>
</gene>
<organism evidence="10 11">
    <name type="scientific">Sphingomonas aurantiaca</name>
    <dbReference type="NCBI Taxonomy" id="185949"/>
    <lineage>
        <taxon>Bacteria</taxon>
        <taxon>Pseudomonadati</taxon>
        <taxon>Pseudomonadota</taxon>
        <taxon>Alphaproteobacteria</taxon>
        <taxon>Sphingomonadales</taxon>
        <taxon>Sphingomonadaceae</taxon>
        <taxon>Sphingomonas</taxon>
    </lineage>
</organism>
<feature type="transmembrane region" description="Helical" evidence="8">
    <location>
        <begin position="199"/>
        <end position="219"/>
    </location>
</feature>
<feature type="transmembrane region" description="Helical" evidence="8">
    <location>
        <begin position="139"/>
        <end position="159"/>
    </location>
</feature>
<dbReference type="CDD" id="cd17503">
    <property type="entry name" value="MFS_LmrB_MDR_like"/>
    <property type="match status" value="1"/>
</dbReference>